<proteinExistence type="predicted"/>
<dbReference type="EMBL" id="JASKYM010000002">
    <property type="protein sequence ID" value="MDK2563511.1"/>
    <property type="molecule type" value="Genomic_DNA"/>
</dbReference>
<dbReference type="RefSeq" id="WP_284132449.1">
    <property type="nucleotide sequence ID" value="NZ_JASKYM010000002.1"/>
</dbReference>
<keyword evidence="2" id="KW-1185">Reference proteome</keyword>
<dbReference type="InterPro" id="IPR015422">
    <property type="entry name" value="PyrdxlP-dep_Trfase_small"/>
</dbReference>
<comment type="caution">
    <text evidence="1">The sequence shown here is derived from an EMBL/GenBank/DDBJ whole genome shotgun (WGS) entry which is preliminary data.</text>
</comment>
<sequence>MDFECAKPIIDALHKRIDHKVFGYSPNDTKGYKQSVYNWYKKRLDFEIYKVKDMVLVKRD</sequence>
<accession>A0ABT7EC52</accession>
<gene>
    <name evidence="1" type="ORF">QOZ84_08110</name>
</gene>
<protein>
    <submittedName>
        <fullName evidence="1">Uncharacterized protein</fullName>
    </submittedName>
</protein>
<dbReference type="Proteomes" id="UP001301012">
    <property type="component" value="Unassembled WGS sequence"/>
</dbReference>
<dbReference type="Gene3D" id="3.40.640.10">
    <property type="entry name" value="Type I PLP-dependent aspartate aminotransferase-like (Major domain)"/>
    <property type="match status" value="1"/>
</dbReference>
<dbReference type="Gene3D" id="3.90.1150.10">
    <property type="entry name" value="Aspartate Aminotransferase, domain 1"/>
    <property type="match status" value="1"/>
</dbReference>
<organism evidence="1 2">
    <name type="scientific">Romboutsia sedimentorum</name>
    <dbReference type="NCBI Taxonomy" id="1368474"/>
    <lineage>
        <taxon>Bacteria</taxon>
        <taxon>Bacillati</taxon>
        <taxon>Bacillota</taxon>
        <taxon>Clostridia</taxon>
        <taxon>Peptostreptococcales</taxon>
        <taxon>Peptostreptococcaceae</taxon>
        <taxon>Romboutsia</taxon>
    </lineage>
</organism>
<name>A0ABT7EC52_9FIRM</name>
<reference evidence="1 2" key="1">
    <citation type="submission" date="2023-05" db="EMBL/GenBank/DDBJ databases">
        <title>Rombocin, a short stable natural nisin variant, displays selective antimicrobial activity against Listeria monocytogenes and employs dual mode of action to kill target bacterial strains.</title>
        <authorList>
            <person name="Wambui J."/>
            <person name="Stephan R."/>
            <person name="Kuipers O.P."/>
        </authorList>
    </citation>
    <scope>NUCLEOTIDE SEQUENCE [LARGE SCALE GENOMIC DNA]</scope>
    <source>
        <strain evidence="1 2">RC002</strain>
    </source>
</reference>
<evidence type="ECO:0000313" key="1">
    <source>
        <dbReference type="EMBL" id="MDK2563511.1"/>
    </source>
</evidence>
<evidence type="ECO:0000313" key="2">
    <source>
        <dbReference type="Proteomes" id="UP001301012"/>
    </source>
</evidence>
<dbReference type="InterPro" id="IPR015421">
    <property type="entry name" value="PyrdxlP-dep_Trfase_major"/>
</dbReference>